<proteinExistence type="predicted"/>
<dbReference type="AlphaFoldDB" id="G2NZY2"/>
<evidence type="ECO:0000256" key="1">
    <source>
        <dbReference type="SAM" id="MobiDB-lite"/>
    </source>
</evidence>
<keyword evidence="3" id="KW-1185">Reference proteome</keyword>
<dbReference type="Proteomes" id="UP000008703">
    <property type="component" value="Chromosome"/>
</dbReference>
<gene>
    <name evidence="2" type="ORF">Strvi_0433</name>
</gene>
<dbReference type="KEGG" id="svl:Strvi_0433"/>
<evidence type="ECO:0000313" key="2">
    <source>
        <dbReference type="EMBL" id="AEM80218.1"/>
    </source>
</evidence>
<sequence>MEVAKNLGLSLRALTSRLAAYRVKTGMTLPQRATELDRELFRYDDLLRLDAEDFDERDGPWWFLLGPDDEIPFFVLVMAARDLGRRPRELAAAGGFVGYLGRRSQTRRVVTRTDTMRATGSARAGDSAGHRPGGSSGPM</sequence>
<dbReference type="EMBL" id="CP002994">
    <property type="protein sequence ID" value="AEM80218.1"/>
    <property type="molecule type" value="Genomic_DNA"/>
</dbReference>
<protein>
    <submittedName>
        <fullName evidence="2">Uncharacterized protein</fullName>
    </submittedName>
</protein>
<name>G2NZY2_STRV4</name>
<reference evidence="2" key="1">
    <citation type="submission" date="2011-08" db="EMBL/GenBank/DDBJ databases">
        <title>Complete sequence of chromosome of Streptomyces violaceusniger Tu 4113.</title>
        <authorList>
            <consortium name="US DOE Joint Genome Institute"/>
            <person name="Lucas S."/>
            <person name="Han J."/>
            <person name="Lapidus A."/>
            <person name="Cheng J.-F."/>
            <person name="Goodwin L."/>
            <person name="Pitluck S."/>
            <person name="Peters L."/>
            <person name="Ivanova N."/>
            <person name="Daligault H."/>
            <person name="Detter J.C."/>
            <person name="Han C."/>
            <person name="Tapia R."/>
            <person name="Land M."/>
            <person name="Hauser L."/>
            <person name="Kyrpides N."/>
            <person name="Ivanova N."/>
            <person name="Pagani I."/>
            <person name="Hagen A."/>
            <person name="Katz L."/>
            <person name="Fiedler H.-P."/>
            <person name="Keasling J."/>
            <person name="Fortman J."/>
            <person name="Woyke T."/>
        </authorList>
    </citation>
    <scope>NUCLEOTIDE SEQUENCE [LARGE SCALE GENOMIC DNA]</scope>
    <source>
        <strain evidence="2">Tu 4113</strain>
    </source>
</reference>
<evidence type="ECO:0000313" key="3">
    <source>
        <dbReference type="Proteomes" id="UP000008703"/>
    </source>
</evidence>
<organism evidence="2 3">
    <name type="scientific">Streptomyces violaceusniger (strain Tu 4113)</name>
    <dbReference type="NCBI Taxonomy" id="653045"/>
    <lineage>
        <taxon>Bacteria</taxon>
        <taxon>Bacillati</taxon>
        <taxon>Actinomycetota</taxon>
        <taxon>Actinomycetes</taxon>
        <taxon>Kitasatosporales</taxon>
        <taxon>Streptomycetaceae</taxon>
        <taxon>Streptomyces</taxon>
        <taxon>Streptomyces violaceusniger group</taxon>
    </lineage>
</organism>
<accession>G2NZY2</accession>
<dbReference type="HOGENOM" id="CLU_1844058_0_0_11"/>
<feature type="region of interest" description="Disordered" evidence="1">
    <location>
        <begin position="110"/>
        <end position="139"/>
    </location>
</feature>